<evidence type="ECO:0000313" key="2">
    <source>
        <dbReference type="EMBL" id="RST57214.1"/>
    </source>
</evidence>
<keyword evidence="1" id="KW-1133">Transmembrane helix</keyword>
<dbReference type="EMBL" id="QYTW02000039">
    <property type="protein sequence ID" value="RST57214.1"/>
    <property type="molecule type" value="Genomic_DNA"/>
</dbReference>
<name>A0A429X147_SIMTE</name>
<keyword evidence="1" id="KW-0472">Membrane</keyword>
<evidence type="ECO:0000313" key="3">
    <source>
        <dbReference type="Proteomes" id="UP000287296"/>
    </source>
</evidence>
<sequence length="378" mass="43462">MNLFWIEFKKVILSIPFVIFLVAVVLFNFTQYHQDIEKIEPPEPNLEQYGYMQKDDPSIIMPRAMERLAMEIAANTFVAYPLSFYKEVTLSKEKLKRVNELAQSLKSDMVYQDFKEIMQQINVEIGGGSSYGDQALVREFGYVEMTYEDAVEEYERVVKNDQYTAAYARYFADYLGILLAILPAFIAVAISLKDNAAQMTSLIYSRSISSTRLIITRITAIVTALFLPILLLSVYETTVIYSMYPGEVLKPFAFISYSVGWLLPTILFVVALALCTTEWTGSLIAIAVQLVMFFVSLQMGMTQLQGGYGQGMMNVRHNIIGATETFMQYKEALFLNRLGYVTASFVFIILTVWGYEHKRKGMPTRYERLQQFWKNRHR</sequence>
<evidence type="ECO:0008006" key="4">
    <source>
        <dbReference type="Google" id="ProtNLM"/>
    </source>
</evidence>
<feature type="transmembrane region" description="Helical" evidence="1">
    <location>
        <begin position="174"/>
        <end position="192"/>
    </location>
</feature>
<feature type="transmembrane region" description="Helical" evidence="1">
    <location>
        <begin position="337"/>
        <end position="355"/>
    </location>
</feature>
<dbReference type="Proteomes" id="UP000287296">
    <property type="component" value="Unassembled WGS sequence"/>
</dbReference>
<feature type="transmembrane region" description="Helical" evidence="1">
    <location>
        <begin position="282"/>
        <end position="301"/>
    </location>
</feature>
<keyword evidence="1" id="KW-0812">Transmembrane</keyword>
<dbReference type="AlphaFoldDB" id="A0A429X147"/>
<accession>A0A429X147</accession>
<comment type="caution">
    <text evidence="2">The sequence shown here is derived from an EMBL/GenBank/DDBJ whole genome shotgun (WGS) entry which is preliminary data.</text>
</comment>
<dbReference type="RefSeq" id="WP_120118949.1">
    <property type="nucleotide sequence ID" value="NZ_QYTW02000039.1"/>
</dbReference>
<reference evidence="2 3" key="1">
    <citation type="submission" date="2018-12" db="EMBL/GenBank/DDBJ databases">
        <authorList>
            <person name="Sun L."/>
            <person name="Chen Z."/>
        </authorList>
    </citation>
    <scope>NUCLEOTIDE SEQUENCE [LARGE SCALE GENOMIC DNA]</scope>
    <source>
        <strain evidence="2 3">LMG 29736</strain>
    </source>
</reference>
<dbReference type="OrthoDB" id="1708273at2"/>
<feature type="transmembrane region" description="Helical" evidence="1">
    <location>
        <begin position="213"/>
        <end position="234"/>
    </location>
</feature>
<protein>
    <recommendedName>
        <fullName evidence="4">ABC transporter permease</fullName>
    </recommendedName>
</protein>
<feature type="transmembrane region" description="Helical" evidence="1">
    <location>
        <begin position="12"/>
        <end position="29"/>
    </location>
</feature>
<proteinExistence type="predicted"/>
<gene>
    <name evidence="2" type="ORF">D5F11_023900</name>
</gene>
<feature type="transmembrane region" description="Helical" evidence="1">
    <location>
        <begin position="254"/>
        <end position="275"/>
    </location>
</feature>
<organism evidence="2 3">
    <name type="scientific">Siminovitchia terrae</name>
    <name type="common">Bacillus terrae</name>
    <dbReference type="NCBI Taxonomy" id="1914933"/>
    <lineage>
        <taxon>Bacteria</taxon>
        <taxon>Bacillati</taxon>
        <taxon>Bacillota</taxon>
        <taxon>Bacilli</taxon>
        <taxon>Bacillales</taxon>
        <taxon>Bacillaceae</taxon>
        <taxon>Siminovitchia</taxon>
    </lineage>
</organism>
<evidence type="ECO:0000256" key="1">
    <source>
        <dbReference type="SAM" id="Phobius"/>
    </source>
</evidence>